<evidence type="ECO:0000313" key="2">
    <source>
        <dbReference type="Proteomes" id="UP000632125"/>
    </source>
</evidence>
<name>A0A927H581_9BACL</name>
<dbReference type="SUPFAM" id="SSF53254">
    <property type="entry name" value="Phosphoglycerate mutase-like"/>
    <property type="match status" value="1"/>
</dbReference>
<dbReference type="PANTHER" id="PTHR48100:SF1">
    <property type="entry name" value="HISTIDINE PHOSPHATASE FAMILY PROTEIN-RELATED"/>
    <property type="match status" value="1"/>
</dbReference>
<dbReference type="EMBL" id="JACXIY010000008">
    <property type="protein sequence ID" value="MBD2868263.1"/>
    <property type="molecule type" value="Genomic_DNA"/>
</dbReference>
<evidence type="ECO:0000313" key="1">
    <source>
        <dbReference type="EMBL" id="MBD2868263.1"/>
    </source>
</evidence>
<gene>
    <name evidence="1" type="ORF">IDH41_06735</name>
</gene>
<organism evidence="1 2">
    <name type="scientific">Paenibacillus arenilitoris</name>
    <dbReference type="NCBI Taxonomy" id="2772299"/>
    <lineage>
        <taxon>Bacteria</taxon>
        <taxon>Bacillati</taxon>
        <taxon>Bacillota</taxon>
        <taxon>Bacilli</taxon>
        <taxon>Bacillales</taxon>
        <taxon>Paenibacillaceae</taxon>
        <taxon>Paenibacillus</taxon>
    </lineage>
</organism>
<keyword evidence="2" id="KW-1185">Reference proteome</keyword>
<dbReference type="GO" id="GO:0005737">
    <property type="term" value="C:cytoplasm"/>
    <property type="evidence" value="ECO:0007669"/>
    <property type="project" value="TreeGrafter"/>
</dbReference>
<reference evidence="1" key="1">
    <citation type="submission" date="2020-09" db="EMBL/GenBank/DDBJ databases">
        <title>A novel bacterium of genus Paenibacillus, isolated from South China Sea.</title>
        <authorList>
            <person name="Huang H."/>
            <person name="Mo K."/>
            <person name="Hu Y."/>
        </authorList>
    </citation>
    <scope>NUCLEOTIDE SEQUENCE</scope>
    <source>
        <strain evidence="1">IB182493</strain>
    </source>
</reference>
<comment type="caution">
    <text evidence="1">The sequence shown here is derived from an EMBL/GenBank/DDBJ whole genome shotgun (WGS) entry which is preliminary data.</text>
</comment>
<accession>A0A927H581</accession>
<proteinExistence type="predicted"/>
<dbReference type="InterPro" id="IPR029033">
    <property type="entry name" value="His_PPase_superfam"/>
</dbReference>
<dbReference type="AlphaFoldDB" id="A0A927H581"/>
<dbReference type="RefSeq" id="WP_190859428.1">
    <property type="nucleotide sequence ID" value="NZ_JACXIY010000008.1"/>
</dbReference>
<dbReference type="GO" id="GO:0016791">
    <property type="term" value="F:phosphatase activity"/>
    <property type="evidence" value="ECO:0007669"/>
    <property type="project" value="TreeGrafter"/>
</dbReference>
<dbReference type="InterPro" id="IPR013078">
    <property type="entry name" value="His_Pase_superF_clade-1"/>
</dbReference>
<dbReference type="Gene3D" id="3.40.50.1240">
    <property type="entry name" value="Phosphoglycerate mutase-like"/>
    <property type="match status" value="1"/>
</dbReference>
<dbReference type="Proteomes" id="UP000632125">
    <property type="component" value="Unassembled WGS sequence"/>
</dbReference>
<dbReference type="SMART" id="SM00855">
    <property type="entry name" value="PGAM"/>
    <property type="match status" value="1"/>
</dbReference>
<dbReference type="PANTHER" id="PTHR48100">
    <property type="entry name" value="BROAD-SPECIFICITY PHOSPHATASE YOR283W-RELATED"/>
    <property type="match status" value="1"/>
</dbReference>
<dbReference type="CDD" id="cd07067">
    <property type="entry name" value="HP_PGM_like"/>
    <property type="match status" value="1"/>
</dbReference>
<sequence>MKKIYLIRHCKAEGQEPEAALTKEGEEQAERLADLLSETEEPIELVVTSPYARAIASIKPYCARRHLGWSVDERLKERVLSTADLPDWMERLKHTYEDMDAVYEGGESSREAMARGTAVVEEIMAGPQSCAAVVTHGALMSLIIRSVDPAFGFEEWSTLSNPDVYALSVQDGRREIKRVWK</sequence>
<protein>
    <submittedName>
        <fullName evidence="1">Histidine phosphatase family protein</fullName>
    </submittedName>
</protein>
<dbReference type="Pfam" id="PF00300">
    <property type="entry name" value="His_Phos_1"/>
    <property type="match status" value="1"/>
</dbReference>
<dbReference type="InterPro" id="IPR050275">
    <property type="entry name" value="PGM_Phosphatase"/>
</dbReference>